<dbReference type="Proteomes" id="UP001153954">
    <property type="component" value="Unassembled WGS sequence"/>
</dbReference>
<gene>
    <name evidence="1" type="ORF">EEDITHA_LOCUS3757</name>
</gene>
<keyword evidence="2" id="KW-1185">Reference proteome</keyword>
<sequence>MPTEYNKKTDRGMASRDIYELAAEEVTRRQKSLRNAASSYNLNHISLYRYIKNKKAYESDKTVTPPSVGYQKRLSFHLQRRKN</sequence>
<organism evidence="1 2">
    <name type="scientific">Euphydryas editha</name>
    <name type="common">Edith's checkerspot</name>
    <dbReference type="NCBI Taxonomy" id="104508"/>
    <lineage>
        <taxon>Eukaryota</taxon>
        <taxon>Metazoa</taxon>
        <taxon>Ecdysozoa</taxon>
        <taxon>Arthropoda</taxon>
        <taxon>Hexapoda</taxon>
        <taxon>Insecta</taxon>
        <taxon>Pterygota</taxon>
        <taxon>Neoptera</taxon>
        <taxon>Endopterygota</taxon>
        <taxon>Lepidoptera</taxon>
        <taxon>Glossata</taxon>
        <taxon>Ditrysia</taxon>
        <taxon>Papilionoidea</taxon>
        <taxon>Nymphalidae</taxon>
        <taxon>Nymphalinae</taxon>
        <taxon>Euphydryas</taxon>
    </lineage>
</organism>
<protein>
    <recommendedName>
        <fullName evidence="3">HTH psq-type domain-containing protein</fullName>
    </recommendedName>
</protein>
<comment type="caution">
    <text evidence="1">The sequence shown here is derived from an EMBL/GenBank/DDBJ whole genome shotgun (WGS) entry which is preliminary data.</text>
</comment>
<accession>A0AAU9TLC9</accession>
<dbReference type="EMBL" id="CAKOGL010000006">
    <property type="protein sequence ID" value="CAH2087503.1"/>
    <property type="molecule type" value="Genomic_DNA"/>
</dbReference>
<evidence type="ECO:0000313" key="2">
    <source>
        <dbReference type="Proteomes" id="UP001153954"/>
    </source>
</evidence>
<dbReference type="AlphaFoldDB" id="A0AAU9TLC9"/>
<proteinExistence type="predicted"/>
<name>A0AAU9TLC9_EUPED</name>
<reference evidence="1" key="1">
    <citation type="submission" date="2022-03" db="EMBL/GenBank/DDBJ databases">
        <authorList>
            <person name="Tunstrom K."/>
        </authorList>
    </citation>
    <scope>NUCLEOTIDE SEQUENCE</scope>
</reference>
<evidence type="ECO:0008006" key="3">
    <source>
        <dbReference type="Google" id="ProtNLM"/>
    </source>
</evidence>
<evidence type="ECO:0000313" key="1">
    <source>
        <dbReference type="EMBL" id="CAH2087503.1"/>
    </source>
</evidence>